<organism evidence="1">
    <name type="scientific">uncultured Desulfobacterium sp</name>
    <dbReference type="NCBI Taxonomy" id="201089"/>
    <lineage>
        <taxon>Bacteria</taxon>
        <taxon>Pseudomonadati</taxon>
        <taxon>Thermodesulfobacteriota</taxon>
        <taxon>Desulfobacteria</taxon>
        <taxon>Desulfobacterales</taxon>
        <taxon>Desulfobacteriaceae</taxon>
        <taxon>Desulfobacterium</taxon>
        <taxon>environmental samples</taxon>
    </lineage>
</organism>
<dbReference type="EMBL" id="OJIN01000236">
    <property type="protein sequence ID" value="SPD76359.1"/>
    <property type="molecule type" value="Genomic_DNA"/>
</dbReference>
<accession>A0A445N3T2</accession>
<gene>
    <name evidence="1" type="ORF">PITCH_A90001</name>
</gene>
<proteinExistence type="predicted"/>
<protein>
    <submittedName>
        <fullName evidence="1">Uncharacterized protein</fullName>
    </submittedName>
</protein>
<name>A0A445N3T2_9BACT</name>
<dbReference type="AlphaFoldDB" id="A0A445N3T2"/>
<evidence type="ECO:0000313" key="1">
    <source>
        <dbReference type="EMBL" id="SPD76359.1"/>
    </source>
</evidence>
<reference evidence="1" key="1">
    <citation type="submission" date="2018-01" db="EMBL/GenBank/DDBJ databases">
        <authorList>
            <person name="Regsiter A."/>
            <person name="William W."/>
        </authorList>
    </citation>
    <scope>NUCLEOTIDE SEQUENCE</scope>
    <source>
        <strain evidence="1">TRIP AH-1</strain>
    </source>
</reference>
<sequence length="51" mass="5805">MILINIIQKIGFLRLKTSFSKAKFRKGIGYVPQNINCSSETECNDNGKRDN</sequence>